<keyword evidence="1" id="KW-0812">Transmembrane</keyword>
<feature type="transmembrane region" description="Helical" evidence="1">
    <location>
        <begin position="157"/>
        <end position="176"/>
    </location>
</feature>
<keyword evidence="1" id="KW-0472">Membrane</keyword>
<accession>A0A7V4U1M3</accession>
<feature type="transmembrane region" description="Helical" evidence="1">
    <location>
        <begin position="46"/>
        <end position="68"/>
    </location>
</feature>
<organism evidence="2">
    <name type="scientific">Caldithrix abyssi</name>
    <dbReference type="NCBI Taxonomy" id="187145"/>
    <lineage>
        <taxon>Bacteria</taxon>
        <taxon>Pseudomonadati</taxon>
        <taxon>Calditrichota</taxon>
        <taxon>Calditrichia</taxon>
        <taxon>Calditrichales</taxon>
        <taxon>Calditrichaceae</taxon>
        <taxon>Caldithrix</taxon>
    </lineage>
</organism>
<feature type="transmembrane region" description="Helical" evidence="1">
    <location>
        <begin position="188"/>
        <end position="206"/>
    </location>
</feature>
<feature type="transmembrane region" description="Helical" evidence="1">
    <location>
        <begin position="12"/>
        <end position="34"/>
    </location>
</feature>
<evidence type="ECO:0000313" key="2">
    <source>
        <dbReference type="EMBL" id="HGY56385.1"/>
    </source>
</evidence>
<gene>
    <name evidence="2" type="ORF">ENK44_11810</name>
</gene>
<evidence type="ECO:0000256" key="1">
    <source>
        <dbReference type="SAM" id="Phobius"/>
    </source>
</evidence>
<evidence type="ECO:0008006" key="3">
    <source>
        <dbReference type="Google" id="ProtNLM"/>
    </source>
</evidence>
<reference evidence="2" key="1">
    <citation type="journal article" date="2020" name="mSystems">
        <title>Genome- and Community-Level Interaction Insights into Carbon Utilization and Element Cycling Functions of Hydrothermarchaeota in Hydrothermal Sediment.</title>
        <authorList>
            <person name="Zhou Z."/>
            <person name="Liu Y."/>
            <person name="Xu W."/>
            <person name="Pan J."/>
            <person name="Luo Z.H."/>
            <person name="Li M."/>
        </authorList>
    </citation>
    <scope>NUCLEOTIDE SEQUENCE [LARGE SCALE GENOMIC DNA]</scope>
    <source>
        <strain evidence="2">HyVt-577</strain>
    </source>
</reference>
<sequence length="216" mass="25282">MQKDVRSLLFTYLIFGIAMAYLESAIVVYLRLLYYPDGFQFPLIQIPLPVALTEIGREAATIVMLWFVARMGGRTFKERFALFIFSFGIWDIFYYIWLKVLINWPHSWLEWDILFLIPLPWVGPWLAPALVSAGFLFAAYCILNYPQKFPDKILSKGEWWLEIAAAVLILASFFWETAKVLQGGIPEYYPWLLFVLAYVTGLTVFFKRYFRKSPTP</sequence>
<dbReference type="AlphaFoldDB" id="A0A7V4U1M3"/>
<dbReference type="EMBL" id="DRQG01000109">
    <property type="protein sequence ID" value="HGY56385.1"/>
    <property type="molecule type" value="Genomic_DNA"/>
</dbReference>
<dbReference type="Proteomes" id="UP000885779">
    <property type="component" value="Unassembled WGS sequence"/>
</dbReference>
<keyword evidence="1" id="KW-1133">Transmembrane helix</keyword>
<feature type="transmembrane region" description="Helical" evidence="1">
    <location>
        <begin position="80"/>
        <end position="102"/>
    </location>
</feature>
<proteinExistence type="predicted"/>
<feature type="transmembrane region" description="Helical" evidence="1">
    <location>
        <begin position="122"/>
        <end position="145"/>
    </location>
</feature>
<comment type="caution">
    <text evidence="2">The sequence shown here is derived from an EMBL/GenBank/DDBJ whole genome shotgun (WGS) entry which is preliminary data.</text>
</comment>
<name>A0A7V4U1M3_CALAY</name>
<protein>
    <recommendedName>
        <fullName evidence="3">Carotenoid biosynthesis protein</fullName>
    </recommendedName>
</protein>